<gene>
    <name evidence="10" type="ORF">BO222_11275</name>
</gene>
<name>A0A1U7NDF3_9FIRM</name>
<dbReference type="Proteomes" id="UP000186341">
    <property type="component" value="Unassembled WGS sequence"/>
</dbReference>
<dbReference type="AlphaFoldDB" id="A0A1U7NDF3"/>
<dbReference type="InterPro" id="IPR036095">
    <property type="entry name" value="PTS_EIIB-like_sf"/>
</dbReference>
<dbReference type="SUPFAM" id="SSF52794">
    <property type="entry name" value="PTS system IIB component-like"/>
    <property type="match status" value="1"/>
</dbReference>
<dbReference type="GO" id="GO:0009401">
    <property type="term" value="P:phosphoenolpyruvate-dependent sugar phosphotransferase system"/>
    <property type="evidence" value="ECO:0007669"/>
    <property type="project" value="UniProtKB-KW"/>
</dbReference>
<accession>A0A1U7NDF3</accession>
<evidence type="ECO:0000256" key="8">
    <source>
        <dbReference type="SAM" id="SignalP"/>
    </source>
</evidence>
<organism evidence="10 11">
    <name type="scientific">Ileibacterium valens</name>
    <dbReference type="NCBI Taxonomy" id="1862668"/>
    <lineage>
        <taxon>Bacteria</taxon>
        <taxon>Bacillati</taxon>
        <taxon>Bacillota</taxon>
        <taxon>Erysipelotrichia</taxon>
        <taxon>Erysipelotrichales</taxon>
        <taxon>Erysipelotrichaceae</taxon>
        <taxon>Ileibacterium</taxon>
    </lineage>
</organism>
<keyword evidence="3 10" id="KW-0762">Sugar transport</keyword>
<keyword evidence="2" id="KW-0597">Phosphoprotein</keyword>
<evidence type="ECO:0000313" key="11">
    <source>
        <dbReference type="Proteomes" id="UP000186341"/>
    </source>
</evidence>
<dbReference type="PANTHER" id="PTHR34581:SF2">
    <property type="entry name" value="PTS SYSTEM N,N'-DIACETYLCHITOBIOSE-SPECIFIC EIIB COMPONENT"/>
    <property type="match status" value="1"/>
</dbReference>
<dbReference type="InterPro" id="IPR013012">
    <property type="entry name" value="PTS_EIIB_3"/>
</dbReference>
<feature type="signal peptide" evidence="8">
    <location>
        <begin position="1"/>
        <end position="20"/>
    </location>
</feature>
<dbReference type="OrthoDB" id="2186177at2"/>
<evidence type="ECO:0000256" key="3">
    <source>
        <dbReference type="ARBA" id="ARBA00022597"/>
    </source>
</evidence>
<keyword evidence="1" id="KW-0813">Transport</keyword>
<dbReference type="PANTHER" id="PTHR34581">
    <property type="entry name" value="PTS SYSTEM N,N'-DIACETYLCHITOBIOSE-SPECIFIC EIIB COMPONENT"/>
    <property type="match status" value="1"/>
</dbReference>
<keyword evidence="8" id="KW-0732">Signal</keyword>
<feature type="domain" description="PTS EIIB type-3" evidence="9">
    <location>
        <begin position="1"/>
        <end position="108"/>
    </location>
</feature>
<evidence type="ECO:0000256" key="1">
    <source>
        <dbReference type="ARBA" id="ARBA00022448"/>
    </source>
</evidence>
<keyword evidence="6" id="KW-0418">Kinase</keyword>
<feature type="chain" id="PRO_5038356015" evidence="8">
    <location>
        <begin position="21"/>
        <end position="108"/>
    </location>
</feature>
<evidence type="ECO:0000313" key="10">
    <source>
        <dbReference type="EMBL" id="OLU37001.1"/>
    </source>
</evidence>
<evidence type="ECO:0000256" key="6">
    <source>
        <dbReference type="ARBA" id="ARBA00022777"/>
    </source>
</evidence>
<keyword evidence="4" id="KW-0808">Transferase</keyword>
<proteinExistence type="predicted"/>
<evidence type="ECO:0000256" key="4">
    <source>
        <dbReference type="ARBA" id="ARBA00022679"/>
    </source>
</evidence>
<keyword evidence="5" id="KW-0598">Phosphotransferase system</keyword>
<dbReference type="CDD" id="cd05564">
    <property type="entry name" value="PTS_IIB_chitobiose_lichenan"/>
    <property type="match status" value="1"/>
</dbReference>
<feature type="modified residue" description="Phosphocysteine; by EIIA" evidence="7">
    <location>
        <position position="8"/>
    </location>
</feature>
<reference evidence="10 11" key="1">
    <citation type="submission" date="2016-11" db="EMBL/GenBank/DDBJ databases">
        <title>Description of two novel members of the family Erysipelotrichaceae: Ileibacterium lipovorans gen. nov., sp. nov. and Dubosiella newyorkensis, gen. nov., sp. nov.</title>
        <authorList>
            <person name="Cox L.M."/>
            <person name="Sohn J."/>
            <person name="Tyrrell K.L."/>
            <person name="Citron D.M."/>
            <person name="Lawson P.A."/>
            <person name="Patel N.B."/>
            <person name="Iizumi T."/>
            <person name="Perez-Perez G.I."/>
            <person name="Goldstein E.J."/>
            <person name="Blaser M.J."/>
        </authorList>
    </citation>
    <scope>NUCLEOTIDE SEQUENCE [LARGE SCALE GENOMIC DNA]</scope>
    <source>
        <strain evidence="10 11">NYU-BL-A3</strain>
    </source>
</reference>
<evidence type="ECO:0000256" key="2">
    <source>
        <dbReference type="ARBA" id="ARBA00022553"/>
    </source>
</evidence>
<dbReference type="GO" id="GO:0008982">
    <property type="term" value="F:protein-N(PI)-phosphohistidine-sugar phosphotransferase activity"/>
    <property type="evidence" value="ECO:0007669"/>
    <property type="project" value="InterPro"/>
</dbReference>
<dbReference type="InterPro" id="IPR051819">
    <property type="entry name" value="PTS_sugar-specific_EIIB"/>
</dbReference>
<protein>
    <submittedName>
        <fullName evidence="10">PTS sugar transporter subunit IIB</fullName>
    </submittedName>
</protein>
<comment type="caution">
    <text evidence="10">The sequence shown here is derived from an EMBL/GenBank/DDBJ whole genome shotgun (WGS) entry which is preliminary data.</text>
</comment>
<keyword evidence="11" id="KW-1185">Reference proteome</keyword>
<evidence type="ECO:0000256" key="7">
    <source>
        <dbReference type="PROSITE-ProRule" id="PRU00423"/>
    </source>
</evidence>
<dbReference type="Pfam" id="PF02302">
    <property type="entry name" value="PTS_IIB"/>
    <property type="match status" value="1"/>
</dbReference>
<dbReference type="EMBL" id="MPJW01000236">
    <property type="protein sequence ID" value="OLU37001.1"/>
    <property type="molecule type" value="Genomic_DNA"/>
</dbReference>
<evidence type="ECO:0000259" key="9">
    <source>
        <dbReference type="PROSITE" id="PS51100"/>
    </source>
</evidence>
<dbReference type="GeneID" id="82203719"/>
<dbReference type="InterPro" id="IPR003501">
    <property type="entry name" value="PTS_EIIB_2/3"/>
</dbReference>
<evidence type="ECO:0000256" key="5">
    <source>
        <dbReference type="ARBA" id="ARBA00022683"/>
    </source>
</evidence>
<sequence length="108" mass="11769">MKKIYLFCSAGMSTSMLASAMQQAADAHKLPFVVKAFPHGKLDEIIAKDRPDVILLGPQVKYMLEETQAKFGGEGIPIAVIDAGDYGMMNGERVLKSAIVELKKAKKK</sequence>
<dbReference type="PROSITE" id="PS51100">
    <property type="entry name" value="PTS_EIIB_TYPE_3"/>
    <property type="match status" value="1"/>
</dbReference>
<dbReference type="Gene3D" id="3.40.50.2300">
    <property type="match status" value="1"/>
</dbReference>
<dbReference type="RefSeq" id="WP_075820886.1">
    <property type="nucleotide sequence ID" value="NZ_CAJUTZ010000099.1"/>
</dbReference>
<dbReference type="GO" id="GO:0016301">
    <property type="term" value="F:kinase activity"/>
    <property type="evidence" value="ECO:0007669"/>
    <property type="project" value="UniProtKB-KW"/>
</dbReference>